<dbReference type="Proteomes" id="UP001242313">
    <property type="component" value="Unassembled WGS sequence"/>
</dbReference>
<dbReference type="RefSeq" id="WP_307191426.1">
    <property type="nucleotide sequence ID" value="NZ_JAUSUN010000005.1"/>
</dbReference>
<proteinExistence type="predicted"/>
<protein>
    <submittedName>
        <fullName evidence="1">Uncharacterized protein</fullName>
    </submittedName>
</protein>
<reference evidence="1 2" key="1">
    <citation type="submission" date="2023-07" db="EMBL/GenBank/DDBJ databases">
        <title>Genomic Encyclopedia of Type Strains, Phase IV (KMG-IV): sequencing the most valuable type-strain genomes for metagenomic binning, comparative biology and taxonomic classification.</title>
        <authorList>
            <person name="Goeker M."/>
        </authorList>
    </citation>
    <scope>NUCLEOTIDE SEQUENCE [LARGE SCALE GENOMIC DNA]</scope>
    <source>
        <strain evidence="1 2">DSM 19598</strain>
    </source>
</reference>
<sequence>MTIKVENFTLIPKDYKKKDPRTLLYLYPNSVNLVSYAKKMQQFSFYQSLEIAEDLAKRQGFILLPWECIHWQRAKAFGVDRKIKIGRKSFFLLKPQELTKNETIKLENYLAEIS</sequence>
<evidence type="ECO:0000313" key="1">
    <source>
        <dbReference type="EMBL" id="MDQ0412884.1"/>
    </source>
</evidence>
<evidence type="ECO:0000313" key="2">
    <source>
        <dbReference type="Proteomes" id="UP001242313"/>
    </source>
</evidence>
<keyword evidence="2" id="KW-1185">Reference proteome</keyword>
<dbReference type="EMBL" id="JAUSUN010000005">
    <property type="protein sequence ID" value="MDQ0412884.1"/>
    <property type="molecule type" value="Genomic_DNA"/>
</dbReference>
<name>A0ABU0FU56_9BACI</name>
<accession>A0ABU0FU56</accession>
<organism evidence="1 2">
    <name type="scientific">Mesobacillus stamsii</name>
    <dbReference type="NCBI Taxonomy" id="225347"/>
    <lineage>
        <taxon>Bacteria</taxon>
        <taxon>Bacillati</taxon>
        <taxon>Bacillota</taxon>
        <taxon>Bacilli</taxon>
        <taxon>Bacillales</taxon>
        <taxon>Bacillaceae</taxon>
        <taxon>Mesobacillus</taxon>
    </lineage>
</organism>
<comment type="caution">
    <text evidence="1">The sequence shown here is derived from an EMBL/GenBank/DDBJ whole genome shotgun (WGS) entry which is preliminary data.</text>
</comment>
<gene>
    <name evidence="1" type="ORF">J2S25_001066</name>
</gene>